<dbReference type="Gene3D" id="2.60.40.2310">
    <property type="match status" value="1"/>
</dbReference>
<dbReference type="InterPro" id="IPR045051">
    <property type="entry name" value="SBT"/>
</dbReference>
<dbReference type="Gene3D" id="3.40.50.200">
    <property type="entry name" value="Peptidase S8/S53 domain"/>
    <property type="match status" value="1"/>
</dbReference>
<evidence type="ECO:0000256" key="2">
    <source>
        <dbReference type="ARBA" id="ARBA00022801"/>
    </source>
</evidence>
<evidence type="ECO:0000259" key="9">
    <source>
        <dbReference type="Pfam" id="PF05922"/>
    </source>
</evidence>
<feature type="signal peptide" evidence="6">
    <location>
        <begin position="1"/>
        <end position="36"/>
    </location>
</feature>
<evidence type="ECO:0000259" key="7">
    <source>
        <dbReference type="Pfam" id="PF00082"/>
    </source>
</evidence>
<dbReference type="InterPro" id="IPR000209">
    <property type="entry name" value="Peptidase_S8/S53_dom"/>
</dbReference>
<dbReference type="InterPro" id="IPR041469">
    <property type="entry name" value="Subtilisin-like_FN3"/>
</dbReference>
<evidence type="ECO:0000259" key="10">
    <source>
        <dbReference type="Pfam" id="PF17766"/>
    </source>
</evidence>
<dbReference type="GO" id="GO:0006508">
    <property type="term" value="P:proteolysis"/>
    <property type="evidence" value="ECO:0007669"/>
    <property type="project" value="UniProtKB-KW"/>
</dbReference>
<keyword evidence="2 5" id="KW-0378">Hydrolase</keyword>
<name>A0A4P7ICC8_9ACTN</name>
<dbReference type="AlphaFoldDB" id="A0A4P7ICC8"/>
<dbReference type="GO" id="GO:0004252">
    <property type="term" value="F:serine-type endopeptidase activity"/>
    <property type="evidence" value="ECO:0007669"/>
    <property type="project" value="UniProtKB-UniRule"/>
</dbReference>
<dbReference type="PANTHER" id="PTHR10795">
    <property type="entry name" value="PROPROTEIN CONVERTASE SUBTILISIN/KEXIN"/>
    <property type="match status" value="1"/>
</dbReference>
<dbReference type="Proteomes" id="UP000294853">
    <property type="component" value="Chromosome"/>
</dbReference>
<feature type="domain" description="PA" evidence="8">
    <location>
        <begin position="380"/>
        <end position="471"/>
    </location>
</feature>
<feature type="active site" description="Charge relay system" evidence="4 5">
    <location>
        <position position="228"/>
    </location>
</feature>
<feature type="chain" id="PRO_5039253145" description="Serine protease" evidence="6">
    <location>
        <begin position="37"/>
        <end position="712"/>
    </location>
</feature>
<dbReference type="PROSITE" id="PS00137">
    <property type="entry name" value="SUBTILASE_HIS"/>
    <property type="match status" value="1"/>
</dbReference>
<evidence type="ECO:0000256" key="6">
    <source>
        <dbReference type="SAM" id="SignalP"/>
    </source>
</evidence>
<evidence type="ECO:0000313" key="12">
    <source>
        <dbReference type="Proteomes" id="UP000294853"/>
    </source>
</evidence>
<dbReference type="InterPro" id="IPR003137">
    <property type="entry name" value="PA_domain"/>
</dbReference>
<dbReference type="RefSeq" id="WP_135266734.1">
    <property type="nucleotide sequence ID" value="NZ_CP038436.1"/>
</dbReference>
<dbReference type="Pfam" id="PF00082">
    <property type="entry name" value="Peptidase_S8"/>
    <property type="match status" value="1"/>
</dbReference>
<protein>
    <recommendedName>
        <fullName evidence="13">Serine protease</fullName>
    </recommendedName>
</protein>
<evidence type="ECO:0000259" key="8">
    <source>
        <dbReference type="Pfam" id="PF02225"/>
    </source>
</evidence>
<keyword evidence="3 5" id="KW-0720">Serine protease</keyword>
<feature type="active site" description="Charge relay system" evidence="4 5">
    <location>
        <position position="541"/>
    </location>
</feature>
<dbReference type="EMBL" id="CP038436">
    <property type="protein sequence ID" value="QBX54765.1"/>
    <property type="molecule type" value="Genomic_DNA"/>
</dbReference>
<feature type="active site" description="Charge relay system" evidence="4 5">
    <location>
        <position position="157"/>
    </location>
</feature>
<keyword evidence="1 5" id="KW-0645">Protease</keyword>
<dbReference type="InterPro" id="IPR036852">
    <property type="entry name" value="Peptidase_S8/S53_dom_sf"/>
</dbReference>
<dbReference type="CDD" id="cd02120">
    <property type="entry name" value="PA_subtilisin_like"/>
    <property type="match status" value="1"/>
</dbReference>
<feature type="domain" description="Inhibitor I9" evidence="9">
    <location>
        <begin position="85"/>
        <end position="127"/>
    </location>
</feature>
<feature type="domain" description="Subtilisin-like protease fibronectin type-III" evidence="10">
    <location>
        <begin position="619"/>
        <end position="710"/>
    </location>
</feature>
<dbReference type="InterPro" id="IPR010259">
    <property type="entry name" value="S8pro/Inhibitor_I9"/>
</dbReference>
<reference evidence="11 12" key="1">
    <citation type="submission" date="2019-03" db="EMBL/GenBank/DDBJ databases">
        <title>Three New Species of Nocardioides, Nocardioides euryhalodurans sp. nov., Nocardioides seonyuensis sp. nov. and Nocardioides eburneoflavus sp. nov. Iolated from Soil.</title>
        <authorList>
            <person name="Roh S.G."/>
            <person name="Lee C."/>
            <person name="Kim M.-K."/>
            <person name="Kim S.B."/>
        </authorList>
    </citation>
    <scope>NUCLEOTIDE SEQUENCE [LARGE SCALE GENOMIC DNA]</scope>
    <source>
        <strain evidence="11 12">MMS17-SY207-3</strain>
    </source>
</reference>
<dbReference type="OrthoDB" id="614750at2"/>
<accession>A0A4P7ICC8</accession>
<evidence type="ECO:0000313" key="11">
    <source>
        <dbReference type="EMBL" id="QBX54765.1"/>
    </source>
</evidence>
<evidence type="ECO:0000256" key="1">
    <source>
        <dbReference type="ARBA" id="ARBA00022670"/>
    </source>
</evidence>
<organism evidence="11 12">
    <name type="scientific">Nocardioides seonyuensis</name>
    <dbReference type="NCBI Taxonomy" id="2518371"/>
    <lineage>
        <taxon>Bacteria</taxon>
        <taxon>Bacillati</taxon>
        <taxon>Actinomycetota</taxon>
        <taxon>Actinomycetes</taxon>
        <taxon>Propionibacteriales</taxon>
        <taxon>Nocardioidaceae</taxon>
        <taxon>Nocardioides</taxon>
    </lineage>
</organism>
<keyword evidence="12" id="KW-1185">Reference proteome</keyword>
<gene>
    <name evidence="11" type="ORF">EXE58_04300</name>
</gene>
<feature type="domain" description="Peptidase S8/S53" evidence="7">
    <location>
        <begin position="148"/>
        <end position="573"/>
    </location>
</feature>
<dbReference type="InterPro" id="IPR022398">
    <property type="entry name" value="Peptidase_S8_His-AS"/>
</dbReference>
<evidence type="ECO:0000256" key="5">
    <source>
        <dbReference type="PROSITE-ProRule" id="PRU01240"/>
    </source>
</evidence>
<evidence type="ECO:0000256" key="3">
    <source>
        <dbReference type="ARBA" id="ARBA00022825"/>
    </source>
</evidence>
<dbReference type="Pfam" id="PF05922">
    <property type="entry name" value="Inhibitor_I9"/>
    <property type="match status" value="1"/>
</dbReference>
<dbReference type="KEGG" id="nsn:EXE58_04300"/>
<dbReference type="PRINTS" id="PR00723">
    <property type="entry name" value="SUBTILISIN"/>
</dbReference>
<dbReference type="Pfam" id="PF02225">
    <property type="entry name" value="PA"/>
    <property type="match status" value="1"/>
</dbReference>
<sequence length="712" mass="73197">MGFVRLDRCCRSAGRWLVGCSALLALVTLPHAPAGAGAGASTETPPPGLSLVTLTGPGTAATGDRGSAADLLARQDAVLSRIGGPDPVYRWTTALNGFAVELTPDQRAALEGDPQVSLVEDNEVRPLASATTASAERALSSAPRMRGGAGVVIGLVDTGIDTGSPVFAAVPGLGRDPGGFRGTCRGGEEWSAGSCNRKLVGAQWFVDGFGAERIRSSEVLSARDTLGHGTQVASVAAGNARVSVRVDGRDAGQFGGVAPQARVAAYKACWGAPDPADDGCATADVVAAVDQAVRDGVDVLNLAIAGGSGIDTLQRALLGAAEADIVTVGAAGNEGRDSYAAHPAPWVTTVGSTVGKLARGTLRIVGGPDLVGGGRLDDVAGPVVQGADARARGASRRDARLCLPGSLDARKVAGRVVVCERGGLARVAKSEAVSQADGVGMVLVNIRPGGVSADFHEVPTVHLSVDDGRTLRRWLRTHDTTRVKLLRSPGATDVRRLPSWSAAGDPRGPVLKPDLVAPAESVLAATPDSPDGSWGVFSGSSAAAAHVTGTAAVLRSRHDWSASTVRSVLSSSTRPVRSSSVFDRGAGTLTAEPDTSHLGLEVSRRAWRRALESGHWERLNVPSLLLPDVRGTATRTVTNVGSRAEYFSVTARGFTSHRVVVRPLALRLAPGESATFRVTVSRTRPGVGPDDGEITWLGARGGTTRIPVAVTR</sequence>
<dbReference type="InterPro" id="IPR015500">
    <property type="entry name" value="Peptidase_S8_subtilisin-rel"/>
</dbReference>
<evidence type="ECO:0000256" key="4">
    <source>
        <dbReference type="PIRSR" id="PIRSR615500-1"/>
    </source>
</evidence>
<dbReference type="Pfam" id="PF17766">
    <property type="entry name" value="fn3_6"/>
    <property type="match status" value="1"/>
</dbReference>
<keyword evidence="6" id="KW-0732">Signal</keyword>
<dbReference type="Gene3D" id="3.50.30.30">
    <property type="match status" value="1"/>
</dbReference>
<dbReference type="SUPFAM" id="SSF52743">
    <property type="entry name" value="Subtilisin-like"/>
    <property type="match status" value="1"/>
</dbReference>
<evidence type="ECO:0008006" key="13">
    <source>
        <dbReference type="Google" id="ProtNLM"/>
    </source>
</evidence>
<comment type="similarity">
    <text evidence="5">Belongs to the peptidase S8 family.</text>
</comment>
<dbReference type="PROSITE" id="PS51892">
    <property type="entry name" value="SUBTILASE"/>
    <property type="match status" value="1"/>
</dbReference>
<proteinExistence type="inferred from homology"/>